<dbReference type="SMART" id="SM00823">
    <property type="entry name" value="PKS_PP"/>
    <property type="match status" value="2"/>
</dbReference>
<keyword evidence="2" id="KW-0597">Phosphoprotein</keyword>
<dbReference type="InterPro" id="IPR014030">
    <property type="entry name" value="Ketoacyl_synth_N"/>
</dbReference>
<dbReference type="EMBL" id="JADBGI010000012">
    <property type="protein sequence ID" value="MBE3000046.1"/>
    <property type="molecule type" value="Genomic_DNA"/>
</dbReference>
<dbReference type="InterPro" id="IPR042104">
    <property type="entry name" value="PKS_dehydratase_sf"/>
</dbReference>
<dbReference type="Pfam" id="PF00975">
    <property type="entry name" value="Thioesterase"/>
    <property type="match status" value="1"/>
</dbReference>
<dbReference type="InterPro" id="IPR016035">
    <property type="entry name" value="Acyl_Trfase/lysoPLipase"/>
</dbReference>
<evidence type="ECO:0000313" key="8">
    <source>
        <dbReference type="Proteomes" id="UP000806528"/>
    </source>
</evidence>
<evidence type="ECO:0000256" key="1">
    <source>
        <dbReference type="ARBA" id="ARBA00022450"/>
    </source>
</evidence>
<dbReference type="SUPFAM" id="SSF52151">
    <property type="entry name" value="FabD/lysophospholipase-like"/>
    <property type="match status" value="1"/>
</dbReference>
<sequence>MRESSPPDTPADPRGSDGSPAGAARIQGFLVELLAELTGTDSAAVDIDLPFADHGLSSRDAVSVAGELEEETGRPLSPALLWEHPTVRTLVEALIGDAEAGPGPASVEGGDAADADDGLVAVVGVGCRFPGADGPEAFTELLASGTDRIRDVPPGRWDRYDDGSPETARLLAATSRRAGFLDDIEGFDAAFFRITPDEARVVDPQQRILLETALEALEHAALPPAAVAGTRAGVFVGASSTEYGHVTMGDLNGIEGWSAPGAALSVIANRLSYQLDLRGPSLTLGTACSSSLSAVHTALRSLRSGECDTALAGGVNVLLSPAVTVAFDRAGGTSPTGTCRPFDADADGMVRGEGCGVVVLKRLGDARRDGDRVLAVLRGSAVNSDGRSAGLVAPNPAAQRDVLTRACADAGVSPAEVGYVEAHGTGTPLGDPIEARALGAVMGRDRPAGDRLRVGSVKAGIGHLEAAAGSAGLIKAVVAVRDGVVPPTPNHRTPTPHVDWEAEGLEVVTRARPWPDRRRIAGVSSFGFGGTNAHVVVESPPEDLRDGARTPTGRERRGALHTFPVTDVSPERVRDHAGRLARWLDARAPATGAASEESAENHGAVLDDVARTLHRRAGRGGSGSAVVAADLDGLRTGLHGLAAGTAHPDVVTAPVRRGEQGPVWVFSGYGSGLSPDSVHALMDAEPAFADAVAELDPAMRRATGTGLLDALATAPDDLALSVAQPAVHTVQIALARLWRSYGVHPSAVVGHSMGEAAAAVAAGVLTEEEGLRVTAERSALLEQLVGGGAMLLAELSPEEADERARARTDVHVAVYSAPEQTVLTGDAAELEALAEECAAQGRLARLLDAPGAGHSPQVDPLMGPLRERLGDLVGREPAVPFYGTVHDTPRKAPACDADHWAANLRSPVRLTQAIEAAVADGHRAFTELSSHPLVAHSLTAVTGEDTVVTASMRRGTGGHREFHRSLARLVLAGHAPGHEPPGRIVDLPVPAWDRTPFPPPGRARARTAGAHPLLGTPTRLPGGERAVAEADVGTARLPWTAAGQGTVSGHAAGDAGSGPAVLTLGHVAEIALAAGVWEFGADAEDLEVTCVEMGSPLALGEHAPITTDIVPQGPGTVRVAVHARDAAGHWHEHATALVGEAAPVDGGGPLDGEGPADGAVLGEVAVPDDVPVDRAPRISPALITACLEAAAPPGTDEQRHLAVRAERVVFSERDAERAPDGSAAARVRFDPIRGDVDVLDGEGRSLARVEGVVWRSVRPDTVPAPLAEMLFDVEWEPAPLPSPAQSAHDGLGDGPLVLEFDAAGDLSPEEVVTAAVHGAHQALDSDRRLLFVARGGADAGPSRVALGGLRGLVRVLALEHPELAAAVVSVDGTDTTAAGADLRAEIAARAAGETDEDEVAWRDGARFAARLTRTHLERPRRPAAPLVRPGASYVLTGGYGGLGTAAARLLAERGAGRIVLNGRSGPSAEAAREIERLRESGCEAEVVLGDIADPGTAERLRNAATADGFPLRGVLHAAGVLRDRVVRDLSPDDVLGAFAPKVIGARNLHEATLHDDLDWWVAYSSAASLLGSPGQGAYAAASSCLDVLTAWRRSLGLPATTVDWGVWSGTGGAPTGAGLGVLRPFGVAQGLTALEAVLADGRTSVGVAGLRPARAAKVLPDLPRIPFFSRVIAAAEHTAPTSAEDLRALPPEEARDLVAERARERVAEVLGVPPQSLDRTLPLVEAGMDSLAAIRVKSVVEHEFGVALPTRDLLTGGTLAHAEAALCRQLGLPEAPEPDPGPGPDRATGEDGAGTPGPRDASERAVGRCVTEVLGFEPGIHDDLTHRTERSGPTDWRERLRPLLEAEAGSALDPATLFADPTVEGIAAVLRETDDPGSAGRPRVLQQGARQGHGTSDTPPPLFLAHPAGGTTWVYRGLARRLGAERTVLGLERFTDGASVEERARRYVRMVRQAQPSGPYRLGGWSFGGVLAHEAARQLTEEGAEVELVAMFDAGLPMDVGPERARQLSARRYADFAAHLERTHDRPVPVDPDELADLTEDAQLEVLLRAVDDSGVGKLLSPAILEHHRTSHEDTLALEAYRPGPHGGRTVLYRATRPTPWAVSDPRYDHPDEARGWDPHCPDLRIVRIDAHHLNLLDPPGVDAIARDLAPLLG</sequence>
<dbReference type="InterPro" id="IPR014043">
    <property type="entry name" value="Acyl_transferase_dom"/>
</dbReference>
<feature type="domain" description="Ketosynthase family 3 (KS3)" evidence="6">
    <location>
        <begin position="117"/>
        <end position="539"/>
    </location>
</feature>
<dbReference type="SUPFAM" id="SSF51735">
    <property type="entry name" value="NAD(P)-binding Rossmann-fold domains"/>
    <property type="match status" value="2"/>
</dbReference>
<dbReference type="Pfam" id="PF00550">
    <property type="entry name" value="PP-binding"/>
    <property type="match status" value="2"/>
</dbReference>
<dbReference type="Gene3D" id="3.40.50.720">
    <property type="entry name" value="NAD(P)-binding Rossmann-like Domain"/>
    <property type="match status" value="1"/>
</dbReference>
<dbReference type="SMART" id="SM00827">
    <property type="entry name" value="PKS_AT"/>
    <property type="match status" value="1"/>
</dbReference>
<dbReference type="Gene3D" id="1.10.1200.10">
    <property type="entry name" value="ACP-like"/>
    <property type="match status" value="2"/>
</dbReference>
<dbReference type="Gene3D" id="3.40.50.1820">
    <property type="entry name" value="alpha/beta hydrolase"/>
    <property type="match status" value="1"/>
</dbReference>
<name>A0ABR9P888_9ACTN</name>
<evidence type="ECO:0000313" key="7">
    <source>
        <dbReference type="EMBL" id="MBE3000046.1"/>
    </source>
</evidence>
<dbReference type="InterPro" id="IPR014031">
    <property type="entry name" value="Ketoacyl_synth_C"/>
</dbReference>
<dbReference type="SMART" id="SM00822">
    <property type="entry name" value="PKS_KR"/>
    <property type="match status" value="1"/>
</dbReference>
<dbReference type="InterPro" id="IPR050091">
    <property type="entry name" value="PKS_NRPS_Biosynth_Enz"/>
</dbReference>
<dbReference type="PANTHER" id="PTHR43775">
    <property type="entry name" value="FATTY ACID SYNTHASE"/>
    <property type="match status" value="1"/>
</dbReference>
<dbReference type="InterPro" id="IPR057326">
    <property type="entry name" value="KR_dom"/>
</dbReference>
<dbReference type="SUPFAM" id="SSF53901">
    <property type="entry name" value="Thiolase-like"/>
    <property type="match status" value="1"/>
</dbReference>
<dbReference type="InterPro" id="IPR020841">
    <property type="entry name" value="PKS_Beta-ketoAc_synthase_dom"/>
</dbReference>
<dbReference type="InterPro" id="IPR009081">
    <property type="entry name" value="PP-bd_ACP"/>
</dbReference>
<accession>A0ABR9P888</accession>
<dbReference type="Pfam" id="PF00698">
    <property type="entry name" value="Acyl_transf_1"/>
    <property type="match status" value="1"/>
</dbReference>
<proteinExistence type="predicted"/>
<dbReference type="PROSITE" id="PS52004">
    <property type="entry name" value="KS3_2"/>
    <property type="match status" value="1"/>
</dbReference>
<dbReference type="InterPro" id="IPR036736">
    <property type="entry name" value="ACP-like_sf"/>
</dbReference>
<dbReference type="Pfam" id="PF16197">
    <property type="entry name" value="KAsynt_C_assoc"/>
    <property type="match status" value="1"/>
</dbReference>
<dbReference type="InterPro" id="IPR029058">
    <property type="entry name" value="AB_hydrolase_fold"/>
</dbReference>
<evidence type="ECO:0000259" key="6">
    <source>
        <dbReference type="PROSITE" id="PS52004"/>
    </source>
</evidence>
<dbReference type="CDD" id="cd00833">
    <property type="entry name" value="PKS"/>
    <property type="match status" value="1"/>
</dbReference>
<dbReference type="SMART" id="SM00825">
    <property type="entry name" value="PKS_KS"/>
    <property type="match status" value="1"/>
</dbReference>
<dbReference type="Pfam" id="PF08659">
    <property type="entry name" value="KR"/>
    <property type="match status" value="1"/>
</dbReference>
<dbReference type="RefSeq" id="WP_193122662.1">
    <property type="nucleotide sequence ID" value="NZ_JADBGI010000012.1"/>
</dbReference>
<evidence type="ECO:0000256" key="4">
    <source>
        <dbReference type="SAM" id="MobiDB-lite"/>
    </source>
</evidence>
<dbReference type="Gene3D" id="3.10.129.110">
    <property type="entry name" value="Polyketide synthase dehydratase"/>
    <property type="match status" value="1"/>
</dbReference>
<dbReference type="Gene3D" id="3.30.70.250">
    <property type="entry name" value="Malonyl-CoA ACP transacylase, ACP-binding"/>
    <property type="match status" value="1"/>
</dbReference>
<comment type="caution">
    <text evidence="7">The sequence shown here is derived from an EMBL/GenBank/DDBJ whole genome shotgun (WGS) entry which is preliminary data.</text>
</comment>
<feature type="domain" description="Carrier" evidence="5">
    <location>
        <begin position="21"/>
        <end position="98"/>
    </location>
</feature>
<dbReference type="Gene3D" id="3.40.47.10">
    <property type="match status" value="1"/>
</dbReference>
<dbReference type="InterPro" id="IPR018201">
    <property type="entry name" value="Ketoacyl_synth_AS"/>
</dbReference>
<dbReference type="InterPro" id="IPR016039">
    <property type="entry name" value="Thiolase-like"/>
</dbReference>
<dbReference type="Pfam" id="PF14765">
    <property type="entry name" value="PS-DH"/>
    <property type="match status" value="1"/>
</dbReference>
<dbReference type="InterPro" id="IPR016036">
    <property type="entry name" value="Malonyl_transacylase_ACP-bd"/>
</dbReference>
<feature type="region of interest" description="Disordered" evidence="4">
    <location>
        <begin position="1873"/>
        <end position="1900"/>
    </location>
</feature>
<dbReference type="Gene3D" id="3.40.366.10">
    <property type="entry name" value="Malonyl-Coenzyme A Acyl Carrier Protein, domain 2"/>
    <property type="match status" value="1"/>
</dbReference>
<dbReference type="InterPro" id="IPR020807">
    <property type="entry name" value="PKS_DH"/>
</dbReference>
<reference evidence="7 8" key="1">
    <citation type="submission" date="2020-09" db="EMBL/GenBank/DDBJ databases">
        <title>Diversity and distribution of actinomycetes associated with coral in the coast of Hainan.</title>
        <authorList>
            <person name="Li F."/>
        </authorList>
    </citation>
    <scope>NUCLEOTIDE SEQUENCE [LARGE SCALE GENOMIC DNA]</scope>
    <source>
        <strain evidence="7 8">HNM0947</strain>
    </source>
</reference>
<dbReference type="SUPFAM" id="SSF55048">
    <property type="entry name" value="Probable ACP-binding domain of malonyl-CoA ACP transacylase"/>
    <property type="match status" value="1"/>
</dbReference>
<keyword evidence="3" id="KW-0808">Transferase</keyword>
<keyword evidence="1" id="KW-0596">Phosphopantetheine</keyword>
<dbReference type="InterPro" id="IPR001031">
    <property type="entry name" value="Thioesterase"/>
</dbReference>
<dbReference type="InterPro" id="IPR020806">
    <property type="entry name" value="PKS_PP-bd"/>
</dbReference>
<dbReference type="SUPFAM" id="SSF53474">
    <property type="entry name" value="alpha/beta-Hydrolases"/>
    <property type="match status" value="1"/>
</dbReference>
<feature type="region of interest" description="Disordered" evidence="4">
    <location>
        <begin position="1"/>
        <end position="22"/>
    </location>
</feature>
<dbReference type="SUPFAM" id="SSF47336">
    <property type="entry name" value="ACP-like"/>
    <property type="match status" value="2"/>
</dbReference>
<feature type="region of interest" description="Disordered" evidence="4">
    <location>
        <begin position="1002"/>
        <end position="1022"/>
    </location>
</feature>
<dbReference type="Pfam" id="PF00109">
    <property type="entry name" value="ketoacyl-synt"/>
    <property type="match status" value="1"/>
</dbReference>
<dbReference type="Pfam" id="PF02801">
    <property type="entry name" value="Ketoacyl-synt_C"/>
    <property type="match status" value="1"/>
</dbReference>
<protein>
    <submittedName>
        <fullName evidence="7">SDR family NAD(P)-dependent oxidoreductase</fullName>
    </submittedName>
</protein>
<dbReference type="InterPro" id="IPR036291">
    <property type="entry name" value="NAD(P)-bd_dom_sf"/>
</dbReference>
<dbReference type="InterPro" id="IPR013968">
    <property type="entry name" value="PKS_KR"/>
</dbReference>
<dbReference type="InterPro" id="IPR049551">
    <property type="entry name" value="PKS_DH_C"/>
</dbReference>
<dbReference type="SMART" id="SM01294">
    <property type="entry name" value="PKS_PP_betabranch"/>
    <property type="match status" value="1"/>
</dbReference>
<dbReference type="InterPro" id="IPR032821">
    <property type="entry name" value="PKS_assoc"/>
</dbReference>
<dbReference type="SMART" id="SM00826">
    <property type="entry name" value="PKS_DH"/>
    <property type="match status" value="1"/>
</dbReference>
<dbReference type="InterPro" id="IPR001227">
    <property type="entry name" value="Ac_transferase_dom_sf"/>
</dbReference>
<dbReference type="Gene3D" id="3.10.129.120">
    <property type="match status" value="1"/>
</dbReference>
<keyword evidence="8" id="KW-1185">Reference proteome</keyword>
<feature type="region of interest" description="Disordered" evidence="4">
    <location>
        <begin position="1772"/>
        <end position="1805"/>
    </location>
</feature>
<dbReference type="PROSITE" id="PS50075">
    <property type="entry name" value="CARRIER"/>
    <property type="match status" value="2"/>
</dbReference>
<feature type="domain" description="Carrier" evidence="5">
    <location>
        <begin position="1693"/>
        <end position="1770"/>
    </location>
</feature>
<evidence type="ECO:0000259" key="5">
    <source>
        <dbReference type="PROSITE" id="PS50075"/>
    </source>
</evidence>
<gene>
    <name evidence="7" type="ORF">IDM40_15200</name>
</gene>
<dbReference type="PANTHER" id="PTHR43775:SF37">
    <property type="entry name" value="SI:DKEY-61P9.11"/>
    <property type="match status" value="1"/>
</dbReference>
<evidence type="ECO:0000256" key="3">
    <source>
        <dbReference type="ARBA" id="ARBA00022679"/>
    </source>
</evidence>
<organism evidence="7 8">
    <name type="scientific">Nocardiopsis coralli</name>
    <dbReference type="NCBI Taxonomy" id="2772213"/>
    <lineage>
        <taxon>Bacteria</taxon>
        <taxon>Bacillati</taxon>
        <taxon>Actinomycetota</taxon>
        <taxon>Actinomycetes</taxon>
        <taxon>Streptosporangiales</taxon>
        <taxon>Nocardiopsidaceae</taxon>
        <taxon>Nocardiopsis</taxon>
    </lineage>
</organism>
<dbReference type="PROSITE" id="PS00606">
    <property type="entry name" value="KS3_1"/>
    <property type="match status" value="1"/>
</dbReference>
<evidence type="ECO:0000256" key="2">
    <source>
        <dbReference type="ARBA" id="ARBA00022553"/>
    </source>
</evidence>
<dbReference type="Proteomes" id="UP000806528">
    <property type="component" value="Unassembled WGS sequence"/>
</dbReference>